<evidence type="ECO:0000313" key="3">
    <source>
        <dbReference type="Proteomes" id="UP000001603"/>
    </source>
</evidence>
<dbReference type="Proteomes" id="UP000001603">
    <property type="component" value="Unassembled WGS sequence"/>
</dbReference>
<comment type="caution">
    <text evidence="2">The sequence shown here is derived from an EMBL/GenBank/DDBJ whole genome shotgun (WGS) entry which is preliminary data.</text>
</comment>
<accession>Q1ZKJ1</accession>
<organism evidence="2 3">
    <name type="scientific">Photobacterium angustum (strain S14 / CCUG 15956)</name>
    <name type="common">Vibrio sp. (strain S14 / CCUG 15956)</name>
    <dbReference type="NCBI Taxonomy" id="314292"/>
    <lineage>
        <taxon>Bacteria</taxon>
        <taxon>Pseudomonadati</taxon>
        <taxon>Pseudomonadota</taxon>
        <taxon>Gammaproteobacteria</taxon>
        <taxon>Vibrionales</taxon>
        <taxon>Vibrionaceae</taxon>
        <taxon>Photobacterium</taxon>
    </lineage>
</organism>
<dbReference type="HOGENOM" id="CLU_2937671_0_0_6"/>
<evidence type="ECO:0000256" key="1">
    <source>
        <dbReference type="SAM" id="MobiDB-lite"/>
    </source>
</evidence>
<reference evidence="2 3" key="1">
    <citation type="journal article" date="2009" name="Proc. Natl. Acad. Sci. U.S.A.">
        <title>The genomic basis of trophic strategy in marine bacteria.</title>
        <authorList>
            <person name="Lauro F.M."/>
            <person name="McDougald D."/>
            <person name="Thomas T."/>
            <person name="Williams T.J."/>
            <person name="Egan S."/>
            <person name="Rice S."/>
            <person name="DeMaere M.Z."/>
            <person name="Ting L."/>
            <person name="Ertan H."/>
            <person name="Johnson J."/>
            <person name="Ferriera S."/>
            <person name="Lapidus A."/>
            <person name="Anderson I."/>
            <person name="Kyrpides N."/>
            <person name="Munk A.C."/>
            <person name="Detter C."/>
            <person name="Han C.S."/>
            <person name="Brown M.V."/>
            <person name="Robb F.T."/>
            <person name="Kjelleberg S."/>
            <person name="Cavicchioli R."/>
        </authorList>
    </citation>
    <scope>NUCLEOTIDE SEQUENCE [LARGE SCALE GENOMIC DNA]</scope>
    <source>
        <strain evidence="2 3">S14</strain>
    </source>
</reference>
<feature type="region of interest" description="Disordered" evidence="1">
    <location>
        <begin position="1"/>
        <end position="24"/>
    </location>
</feature>
<name>Q1ZKJ1_PHOAS</name>
<gene>
    <name evidence="2" type="ORF">VAS14_19151</name>
</gene>
<protein>
    <submittedName>
        <fullName evidence="2">Uncharacterized protein</fullName>
    </submittedName>
</protein>
<dbReference type="EMBL" id="AAOJ01000015">
    <property type="protein sequence ID" value="EAS62745.1"/>
    <property type="molecule type" value="Genomic_DNA"/>
</dbReference>
<evidence type="ECO:0000313" key="2">
    <source>
        <dbReference type="EMBL" id="EAS62745.1"/>
    </source>
</evidence>
<sequence length="60" mass="6686">MAQAQHHAAVDDVGGKRNLYPLGSDDPRLRSLSDHVGHHAYQKQLLLLVRALFPGTMLLR</sequence>
<dbReference type="AlphaFoldDB" id="Q1ZKJ1"/>
<proteinExistence type="predicted"/>